<dbReference type="RefSeq" id="WP_202972588.1">
    <property type="nucleotide sequence ID" value="NZ_CAAAIF010000028.1"/>
</dbReference>
<organism evidence="2 3">
    <name type="scientific">Legionella nautarum</name>
    <dbReference type="NCBI Taxonomy" id="45070"/>
    <lineage>
        <taxon>Bacteria</taxon>
        <taxon>Pseudomonadati</taxon>
        <taxon>Pseudomonadota</taxon>
        <taxon>Gammaproteobacteria</taxon>
        <taxon>Legionellales</taxon>
        <taxon>Legionellaceae</taxon>
        <taxon>Legionella</taxon>
    </lineage>
</organism>
<evidence type="ECO:0000259" key="1">
    <source>
        <dbReference type="PROSITE" id="PS50943"/>
    </source>
</evidence>
<dbReference type="PATRIC" id="fig|45070.6.peg.3306"/>
<dbReference type="STRING" id="45070.Lnau_3132"/>
<dbReference type="SMART" id="SM00530">
    <property type="entry name" value="HTH_XRE"/>
    <property type="match status" value="1"/>
</dbReference>
<evidence type="ECO:0000313" key="3">
    <source>
        <dbReference type="Proteomes" id="UP000054725"/>
    </source>
</evidence>
<feature type="domain" description="HTH cro/C1-type" evidence="1">
    <location>
        <begin position="34"/>
        <end position="89"/>
    </location>
</feature>
<dbReference type="EMBL" id="LNYO01000027">
    <property type="protein sequence ID" value="KTD32221.1"/>
    <property type="molecule type" value="Genomic_DNA"/>
</dbReference>
<evidence type="ECO:0000313" key="2">
    <source>
        <dbReference type="EMBL" id="KTD32221.1"/>
    </source>
</evidence>
<dbReference type="InterPro" id="IPR039554">
    <property type="entry name" value="HigA2-like_HTH"/>
</dbReference>
<dbReference type="Pfam" id="PF13744">
    <property type="entry name" value="HTH_37"/>
    <property type="match status" value="1"/>
</dbReference>
<comment type="caution">
    <text evidence="2">The sequence shown here is derived from an EMBL/GenBank/DDBJ whole genome shotgun (WGS) entry which is preliminary data.</text>
</comment>
<proteinExistence type="predicted"/>
<dbReference type="GO" id="GO:0003677">
    <property type="term" value="F:DNA binding"/>
    <property type="evidence" value="ECO:0007669"/>
    <property type="project" value="InterPro"/>
</dbReference>
<reference evidence="2 3" key="1">
    <citation type="submission" date="2015-11" db="EMBL/GenBank/DDBJ databases">
        <title>Genomic analysis of 38 Legionella species identifies large and diverse effector repertoires.</title>
        <authorList>
            <person name="Burstein D."/>
            <person name="Amaro F."/>
            <person name="Zusman T."/>
            <person name="Lifshitz Z."/>
            <person name="Cohen O."/>
            <person name="Gilbert J.A."/>
            <person name="Pupko T."/>
            <person name="Shuman H.A."/>
            <person name="Segal G."/>
        </authorList>
    </citation>
    <scope>NUCLEOTIDE SEQUENCE [LARGE SCALE GENOMIC DNA]</scope>
    <source>
        <strain evidence="2 3">ATCC 49506</strain>
    </source>
</reference>
<dbReference type="AlphaFoldDB" id="A0A0W0WIR4"/>
<dbReference type="Gene3D" id="1.10.260.40">
    <property type="entry name" value="lambda repressor-like DNA-binding domains"/>
    <property type="match status" value="1"/>
</dbReference>
<dbReference type="InterPro" id="IPR010982">
    <property type="entry name" value="Lambda_DNA-bd_dom_sf"/>
</dbReference>
<keyword evidence="3" id="KW-1185">Reference proteome</keyword>
<gene>
    <name evidence="2" type="ORF">Lnau_3132</name>
</gene>
<protein>
    <recommendedName>
        <fullName evidence="1">HTH cro/C1-type domain-containing protein</fullName>
    </recommendedName>
</protein>
<dbReference type="Proteomes" id="UP000054725">
    <property type="component" value="Unassembled WGS sequence"/>
</dbReference>
<dbReference type="CDD" id="cd00093">
    <property type="entry name" value="HTH_XRE"/>
    <property type="match status" value="1"/>
</dbReference>
<sequence>MMNHTTTGSVFDDLGFSESESENLKIRAALMRAIEKYIADKKLTQSQAAKLMHVSQPRISDLIRGKIHLFTIDMLVNMLACTHASISLVVNEQVAA</sequence>
<dbReference type="InterPro" id="IPR001387">
    <property type="entry name" value="Cro/C1-type_HTH"/>
</dbReference>
<name>A0A0W0WIR4_9GAMM</name>
<dbReference type="SUPFAM" id="SSF47413">
    <property type="entry name" value="lambda repressor-like DNA-binding domains"/>
    <property type="match status" value="1"/>
</dbReference>
<dbReference type="PROSITE" id="PS50943">
    <property type="entry name" value="HTH_CROC1"/>
    <property type="match status" value="1"/>
</dbReference>
<accession>A0A0W0WIR4</accession>